<proteinExistence type="predicted"/>
<dbReference type="EMBL" id="GG738869">
    <property type="protein sequence ID" value="EFC44284.1"/>
    <property type="molecule type" value="Genomic_DNA"/>
</dbReference>
<evidence type="ECO:0000313" key="3">
    <source>
        <dbReference type="Proteomes" id="UP000006671"/>
    </source>
</evidence>
<dbReference type="VEuPathDB" id="AmoebaDB:NAEGRDRAFT_67844"/>
<reference evidence="2 3" key="1">
    <citation type="journal article" date="2010" name="Cell">
        <title>The genome of Naegleria gruberi illuminates early eukaryotic versatility.</title>
        <authorList>
            <person name="Fritz-Laylin L.K."/>
            <person name="Prochnik S.E."/>
            <person name="Ginger M.L."/>
            <person name="Dacks J.B."/>
            <person name="Carpenter M.L."/>
            <person name="Field M.C."/>
            <person name="Kuo A."/>
            <person name="Paredez A."/>
            <person name="Chapman J."/>
            <person name="Pham J."/>
            <person name="Shu S."/>
            <person name="Neupane R."/>
            <person name="Cipriano M."/>
            <person name="Mancuso J."/>
            <person name="Tu H."/>
            <person name="Salamov A."/>
            <person name="Lindquist E."/>
            <person name="Shapiro H."/>
            <person name="Lucas S."/>
            <person name="Grigoriev I.V."/>
            <person name="Cande W.Z."/>
            <person name="Fulton C."/>
            <person name="Rokhsar D.S."/>
            <person name="Dawson S.C."/>
        </authorList>
    </citation>
    <scope>NUCLEOTIDE SEQUENCE [LARGE SCALE GENOMIC DNA]</scope>
    <source>
        <strain evidence="2 3">NEG-M</strain>
    </source>
</reference>
<accession>D2VG41</accession>
<dbReference type="GeneID" id="8856749"/>
<keyword evidence="1" id="KW-1133">Transmembrane helix</keyword>
<feature type="transmembrane region" description="Helical" evidence="1">
    <location>
        <begin position="525"/>
        <end position="546"/>
    </location>
</feature>
<dbReference type="KEGG" id="ngr:NAEGRDRAFT_67844"/>
<keyword evidence="3" id="KW-1185">Reference proteome</keyword>
<gene>
    <name evidence="2" type="ORF">NAEGRDRAFT_67844</name>
</gene>
<dbReference type="AlphaFoldDB" id="D2VG41"/>
<protein>
    <submittedName>
        <fullName evidence="2">Predicted protein</fullName>
    </submittedName>
</protein>
<sequence>MTEPSVKYSGQSTKTIVNKDLNSLLSSNDDDDGKSIYVKNLYPFFYNNTIPNFHTVTANMSSSISEEIFTVTDFYSSDVNRVFVFVKLSLVFGEEEGAVGQNLYLLRIFDQKINGNSSEQYEFSLSDQKVFTFPSNLKCTSMNVDSYTSTLILSFVDLTYMATQNKIGLFCQKVFLIQTNYGNISIIDSNGFLLEDSCVKIEKIDPTIGEKIVNSIEVDYESRLVYILTSANDFKMPQSKIIKLSLIDPTINNQPIDIRYDGFLDLISISNMYIVNIYTELANIRTAKIRFLYVGVHYLRGNEEFIVSEVKQIDLLEFNETKSINFLPHEQSEHSNIKVSKSDATELFVIVKYYRKEFCILQKIDMLEEKVYYQESGMRCRDFGAGDILLDTSPFDLFLIATTHPHNYMSSFSIFGGPFSEEKPPTYEDFSPNDPRLNFPYRDQLDLDSTVNFRWRFISLGSYTTYTHKDKYGFDRDYYPLIAVVTVNSEVPLQQYVFLTSSIEIDVSRPYSSSEGFYIFVYENWFTTGLVSFLLFSLVGLIVGIVSDRLVRCYRKWKKGKFEPLY</sequence>
<keyword evidence="1" id="KW-0812">Transmembrane</keyword>
<evidence type="ECO:0000313" key="2">
    <source>
        <dbReference type="EMBL" id="EFC44284.1"/>
    </source>
</evidence>
<keyword evidence="1" id="KW-0472">Membrane</keyword>
<dbReference type="Proteomes" id="UP000006671">
    <property type="component" value="Unassembled WGS sequence"/>
</dbReference>
<dbReference type="InParanoid" id="D2VG41"/>
<dbReference type="RefSeq" id="XP_002677028.1">
    <property type="nucleotide sequence ID" value="XM_002676982.1"/>
</dbReference>
<evidence type="ECO:0000256" key="1">
    <source>
        <dbReference type="SAM" id="Phobius"/>
    </source>
</evidence>
<dbReference type="OMA" id="IFVYENW"/>
<organism evidence="3">
    <name type="scientific">Naegleria gruberi</name>
    <name type="common">Amoeba</name>
    <dbReference type="NCBI Taxonomy" id="5762"/>
    <lineage>
        <taxon>Eukaryota</taxon>
        <taxon>Discoba</taxon>
        <taxon>Heterolobosea</taxon>
        <taxon>Tetramitia</taxon>
        <taxon>Eutetramitia</taxon>
        <taxon>Vahlkampfiidae</taxon>
        <taxon>Naegleria</taxon>
    </lineage>
</organism>
<dbReference type="OrthoDB" id="10252691at2759"/>
<name>D2VG41_NAEGR</name>